<dbReference type="Proteomes" id="UP001355207">
    <property type="component" value="Chromosome 3"/>
</dbReference>
<dbReference type="EMBL" id="CP144100">
    <property type="protein sequence ID" value="WWC87922.1"/>
    <property type="molecule type" value="Genomic_DNA"/>
</dbReference>
<feature type="domain" description="DUF7918" evidence="2">
    <location>
        <begin position="22"/>
        <end position="222"/>
    </location>
</feature>
<dbReference type="PANTHER" id="PTHR36223:SF5">
    <property type="entry name" value="BETA-LACTAMASE-TYPE TRANSPEPTIDASE FOLD DOMAIN CONTAINING PROTEIN"/>
    <property type="match status" value="1"/>
</dbReference>
<dbReference type="PANTHER" id="PTHR36223">
    <property type="entry name" value="BETA-LACTAMASE-TYPE TRANSPEPTIDASE FOLD DOMAIN CONTAINING PROTEIN"/>
    <property type="match status" value="1"/>
</dbReference>
<dbReference type="RefSeq" id="XP_066074685.1">
    <property type="nucleotide sequence ID" value="XM_066218588.1"/>
</dbReference>
<evidence type="ECO:0000259" key="2">
    <source>
        <dbReference type="Pfam" id="PF25534"/>
    </source>
</evidence>
<evidence type="ECO:0000313" key="3">
    <source>
        <dbReference type="EMBL" id="WWC87922.1"/>
    </source>
</evidence>
<proteinExistence type="predicted"/>
<dbReference type="Pfam" id="PF25534">
    <property type="entry name" value="DUF7918"/>
    <property type="match status" value="1"/>
</dbReference>
<dbReference type="GeneID" id="91093493"/>
<evidence type="ECO:0000256" key="1">
    <source>
        <dbReference type="SAM" id="MobiDB-lite"/>
    </source>
</evidence>
<feature type="compositionally biased region" description="Basic and acidic residues" evidence="1">
    <location>
        <begin position="293"/>
        <end position="302"/>
    </location>
</feature>
<evidence type="ECO:0000313" key="4">
    <source>
        <dbReference type="Proteomes" id="UP001355207"/>
    </source>
</evidence>
<feature type="region of interest" description="Disordered" evidence="1">
    <location>
        <begin position="224"/>
        <end position="263"/>
    </location>
</feature>
<dbReference type="AlphaFoldDB" id="A0AAX4JR52"/>
<organism evidence="3 4">
    <name type="scientific">Kwoniella dendrophila CBS 6074</name>
    <dbReference type="NCBI Taxonomy" id="1295534"/>
    <lineage>
        <taxon>Eukaryota</taxon>
        <taxon>Fungi</taxon>
        <taxon>Dikarya</taxon>
        <taxon>Basidiomycota</taxon>
        <taxon>Agaricomycotina</taxon>
        <taxon>Tremellomycetes</taxon>
        <taxon>Tremellales</taxon>
        <taxon>Cryptococcaceae</taxon>
        <taxon>Kwoniella</taxon>
    </lineage>
</organism>
<feature type="region of interest" description="Disordered" evidence="1">
    <location>
        <begin position="288"/>
        <end position="309"/>
    </location>
</feature>
<protein>
    <recommendedName>
        <fullName evidence="2">DUF7918 domain-containing protein</fullName>
    </recommendedName>
</protein>
<gene>
    <name evidence="3" type="ORF">L201_002822</name>
</gene>
<name>A0AAX4JR52_9TREE</name>
<accession>A0AAX4JR52</accession>
<keyword evidence="4" id="KW-1185">Reference proteome</keyword>
<reference evidence="3 4" key="1">
    <citation type="submission" date="2024-01" db="EMBL/GenBank/DDBJ databases">
        <title>Comparative genomics of Cryptococcus and Kwoniella reveals pathogenesis evolution and contrasting modes of karyotype evolution via chromosome fusion or intercentromeric recombination.</title>
        <authorList>
            <person name="Coelho M.A."/>
            <person name="David-Palma M."/>
            <person name="Shea T."/>
            <person name="Bowers K."/>
            <person name="McGinley-Smith S."/>
            <person name="Mohammad A.W."/>
            <person name="Gnirke A."/>
            <person name="Yurkov A.M."/>
            <person name="Nowrousian M."/>
            <person name="Sun S."/>
            <person name="Cuomo C.A."/>
            <person name="Heitman J."/>
        </authorList>
    </citation>
    <scope>NUCLEOTIDE SEQUENCE [LARGE SCALE GENOMIC DNA]</scope>
    <source>
        <strain evidence="3 4">CBS 6074</strain>
    </source>
</reference>
<dbReference type="InterPro" id="IPR057678">
    <property type="entry name" value="DUF7918"/>
</dbReference>
<sequence length="309" mass="35682">MIPDDPVIGFEAWIENKESKVKLNEYRSERSAAKVGESSYTGCYLETIDEPFRICMSKSPGYIDDSDVRISVHADGNQLYRRAWLKGDNAEQTFTQLQEEKDGKYQTSLLRFAPLPTTDDPDKVTVNPATMQNIGIIEITLECGSYRKVGYKEDQIFKIESKIADEKEKKFAYSVSGTDTTICERPKSMHYRFTPREEGEYLHRFIFRYRPRLALIQMGIIDEPEESVSPPLPPPPIRRKRKSEIINVDEDEDDKPDIGDRVTEDIKPDLAAKRVKYLEEELRRVNSQLRNSRKAEKSKNDSIDLTLDD</sequence>